<feature type="transmembrane region" description="Helical" evidence="7">
    <location>
        <begin position="264"/>
        <end position="287"/>
    </location>
</feature>
<keyword evidence="2" id="KW-0813">Transport</keyword>
<feature type="transmembrane region" description="Helical" evidence="7">
    <location>
        <begin position="299"/>
        <end position="316"/>
    </location>
</feature>
<dbReference type="CDD" id="cd06173">
    <property type="entry name" value="MFS_MefA_like"/>
    <property type="match status" value="1"/>
</dbReference>
<keyword evidence="4 7" id="KW-0812">Transmembrane</keyword>
<dbReference type="PANTHER" id="PTHR23513">
    <property type="entry name" value="INTEGRAL MEMBRANE EFFLUX PROTEIN-RELATED"/>
    <property type="match status" value="1"/>
</dbReference>
<feature type="transmembrane region" description="Helical" evidence="7">
    <location>
        <begin position="89"/>
        <end position="116"/>
    </location>
</feature>
<dbReference type="Pfam" id="PF05977">
    <property type="entry name" value="MFS_3"/>
    <property type="match status" value="1"/>
</dbReference>
<feature type="transmembrane region" description="Helical" evidence="7">
    <location>
        <begin position="27"/>
        <end position="51"/>
    </location>
</feature>
<dbReference type="GO" id="GO:0005886">
    <property type="term" value="C:plasma membrane"/>
    <property type="evidence" value="ECO:0007669"/>
    <property type="project" value="UniProtKB-SubCell"/>
</dbReference>
<gene>
    <name evidence="8" type="ORF">OG327_32065</name>
</gene>
<dbReference type="PANTHER" id="PTHR23513:SF6">
    <property type="entry name" value="MAJOR FACILITATOR SUPERFAMILY ASSOCIATED DOMAIN-CONTAINING PROTEIN"/>
    <property type="match status" value="1"/>
</dbReference>
<dbReference type="AlphaFoldDB" id="A0AAU2JYD7"/>
<evidence type="ECO:0000256" key="3">
    <source>
        <dbReference type="ARBA" id="ARBA00022475"/>
    </source>
</evidence>
<reference evidence="8" key="1">
    <citation type="submission" date="2022-10" db="EMBL/GenBank/DDBJ databases">
        <title>The complete genomes of actinobacterial strains from the NBC collection.</title>
        <authorList>
            <person name="Joergensen T.S."/>
            <person name="Alvarez Arevalo M."/>
            <person name="Sterndorff E.B."/>
            <person name="Faurdal D."/>
            <person name="Vuksanovic O."/>
            <person name="Mourched A.-S."/>
            <person name="Charusanti P."/>
            <person name="Shaw S."/>
            <person name="Blin K."/>
            <person name="Weber T."/>
        </authorList>
    </citation>
    <scope>NUCLEOTIDE SEQUENCE</scope>
    <source>
        <strain evidence="8">NBC_00049</strain>
    </source>
</reference>
<proteinExistence type="predicted"/>
<dbReference type="EMBL" id="CP108264">
    <property type="protein sequence ID" value="WTU77594.1"/>
    <property type="molecule type" value="Genomic_DNA"/>
</dbReference>
<organism evidence="8">
    <name type="scientific">Streptomyces sp. NBC_00049</name>
    <dbReference type="NCBI Taxonomy" id="2903617"/>
    <lineage>
        <taxon>Bacteria</taxon>
        <taxon>Bacillati</taxon>
        <taxon>Actinomycetota</taxon>
        <taxon>Actinomycetes</taxon>
        <taxon>Kitasatosporales</taxon>
        <taxon>Streptomycetaceae</taxon>
        <taxon>Streptomyces</taxon>
    </lineage>
</organism>
<dbReference type="InterPro" id="IPR010290">
    <property type="entry name" value="TM_effector"/>
</dbReference>
<evidence type="ECO:0000313" key="8">
    <source>
        <dbReference type="EMBL" id="WTU77594.1"/>
    </source>
</evidence>
<evidence type="ECO:0000256" key="1">
    <source>
        <dbReference type="ARBA" id="ARBA00004651"/>
    </source>
</evidence>
<feature type="transmembrane region" description="Helical" evidence="7">
    <location>
        <begin position="235"/>
        <end position="258"/>
    </location>
</feature>
<protein>
    <submittedName>
        <fullName evidence="8">MFS transporter</fullName>
    </submittedName>
</protein>
<feature type="transmembrane region" description="Helical" evidence="7">
    <location>
        <begin position="63"/>
        <end position="82"/>
    </location>
</feature>
<evidence type="ECO:0000256" key="6">
    <source>
        <dbReference type="ARBA" id="ARBA00023136"/>
    </source>
</evidence>
<evidence type="ECO:0000256" key="7">
    <source>
        <dbReference type="SAM" id="Phobius"/>
    </source>
</evidence>
<dbReference type="InterPro" id="IPR036259">
    <property type="entry name" value="MFS_trans_sf"/>
</dbReference>
<keyword evidence="6 7" id="KW-0472">Membrane</keyword>
<evidence type="ECO:0000256" key="2">
    <source>
        <dbReference type="ARBA" id="ARBA00022448"/>
    </source>
</evidence>
<dbReference type="SUPFAM" id="SSF103473">
    <property type="entry name" value="MFS general substrate transporter"/>
    <property type="match status" value="1"/>
</dbReference>
<accession>A0AAU2JYD7</accession>
<keyword evidence="5 7" id="KW-1133">Transmembrane helix</keyword>
<feature type="transmembrane region" description="Helical" evidence="7">
    <location>
        <begin position="322"/>
        <end position="346"/>
    </location>
</feature>
<keyword evidence="3" id="KW-1003">Cell membrane</keyword>
<comment type="subcellular location">
    <subcellularLocation>
        <location evidence="1">Cell membrane</location>
        <topology evidence="1">Multi-pass membrane protein</topology>
    </subcellularLocation>
</comment>
<evidence type="ECO:0000256" key="4">
    <source>
        <dbReference type="ARBA" id="ARBA00022692"/>
    </source>
</evidence>
<feature type="transmembrane region" description="Helical" evidence="7">
    <location>
        <begin position="391"/>
        <end position="408"/>
    </location>
</feature>
<name>A0AAU2JYD7_9ACTN</name>
<sequence>MGGTRAETGAAPSPAALSYWRRIFGTFLAGEGASLVGTSVYAVALPALAVLFLHANPGQVAELYFASQIPYFVLALPAGAIVDRHSKRYVLIATDITAACLVAVIPAASAVGILSIPLLQAVALLLGAVTVLHQAAATAILPQLVPPPELHQAASRLGAVLGAADTAGVYLGGAVIPAVGAARAIALDSLSYLFSAWCASRIPAEPAPAPRTRTRLTKEMWEGVRYVMRDPLLRPLALCLGGTGAGAGMITALSSWYLLAVLHIGSTGLAMIMGVSGAGGLAGALLAPRAVRHLGPGRVLTGTVALYWVLGLPLLVAGPGRLWLSVLALAGGLQLAAAACASSTVLAVRQQICPPLLRARAQQTATWLVAGSRPLAALGAAALAATAGVRVTLLAGTLVLAGTAAALWSSPVRHLADMPTPSSRSPS</sequence>
<evidence type="ECO:0000256" key="5">
    <source>
        <dbReference type="ARBA" id="ARBA00022989"/>
    </source>
</evidence>
<dbReference type="Gene3D" id="1.20.1250.20">
    <property type="entry name" value="MFS general substrate transporter like domains"/>
    <property type="match status" value="1"/>
</dbReference>